<sequence>MARCTCNHPEARKNYSLEAAKHKPNSGVINPQPNQAPAEHESRPPKLPAKQANRVVSRNQPYHSSKNRNTQKPTDKQHHPKRPKSNSRKKKVTKSTSFYFSSTTFATPQDKSFFNDATNFCRYSLALLLLTNRLLIHCL</sequence>
<name>A0A8T3BWR3_DENNO</name>
<evidence type="ECO:0000313" key="3">
    <source>
        <dbReference type="Proteomes" id="UP000829196"/>
    </source>
</evidence>
<protein>
    <submittedName>
        <fullName evidence="2">Uncharacterized protein</fullName>
    </submittedName>
</protein>
<keyword evidence="3" id="KW-1185">Reference proteome</keyword>
<gene>
    <name evidence="2" type="ORF">KFK09_007512</name>
</gene>
<dbReference type="AlphaFoldDB" id="A0A8T3BWR3"/>
<dbReference type="EMBL" id="JAGYWB010000006">
    <property type="protein sequence ID" value="KAI0520047.1"/>
    <property type="molecule type" value="Genomic_DNA"/>
</dbReference>
<accession>A0A8T3BWR3</accession>
<evidence type="ECO:0000313" key="2">
    <source>
        <dbReference type="EMBL" id="KAI0520047.1"/>
    </source>
</evidence>
<comment type="caution">
    <text evidence="2">The sequence shown here is derived from an EMBL/GenBank/DDBJ whole genome shotgun (WGS) entry which is preliminary data.</text>
</comment>
<proteinExistence type="predicted"/>
<feature type="compositionally biased region" description="Basic residues" evidence="1">
    <location>
        <begin position="78"/>
        <end position="93"/>
    </location>
</feature>
<feature type="compositionally biased region" description="Polar residues" evidence="1">
    <location>
        <begin position="54"/>
        <end position="72"/>
    </location>
</feature>
<reference evidence="2" key="1">
    <citation type="journal article" date="2022" name="Front. Genet.">
        <title>Chromosome-Scale Assembly of the Dendrobium nobile Genome Provides Insights Into the Molecular Mechanism of the Biosynthesis of the Medicinal Active Ingredient of Dendrobium.</title>
        <authorList>
            <person name="Xu Q."/>
            <person name="Niu S.-C."/>
            <person name="Li K.-L."/>
            <person name="Zheng P.-J."/>
            <person name="Zhang X.-J."/>
            <person name="Jia Y."/>
            <person name="Liu Y."/>
            <person name="Niu Y.-X."/>
            <person name="Yu L.-H."/>
            <person name="Chen D.-F."/>
            <person name="Zhang G.-Q."/>
        </authorList>
    </citation>
    <scope>NUCLEOTIDE SEQUENCE</scope>
    <source>
        <tissue evidence="2">Leaf</tissue>
    </source>
</reference>
<organism evidence="2 3">
    <name type="scientific">Dendrobium nobile</name>
    <name type="common">Orchid</name>
    <dbReference type="NCBI Taxonomy" id="94219"/>
    <lineage>
        <taxon>Eukaryota</taxon>
        <taxon>Viridiplantae</taxon>
        <taxon>Streptophyta</taxon>
        <taxon>Embryophyta</taxon>
        <taxon>Tracheophyta</taxon>
        <taxon>Spermatophyta</taxon>
        <taxon>Magnoliopsida</taxon>
        <taxon>Liliopsida</taxon>
        <taxon>Asparagales</taxon>
        <taxon>Orchidaceae</taxon>
        <taxon>Epidendroideae</taxon>
        <taxon>Malaxideae</taxon>
        <taxon>Dendrobiinae</taxon>
        <taxon>Dendrobium</taxon>
    </lineage>
</organism>
<evidence type="ECO:0000256" key="1">
    <source>
        <dbReference type="SAM" id="MobiDB-lite"/>
    </source>
</evidence>
<feature type="compositionally biased region" description="Basic and acidic residues" evidence="1">
    <location>
        <begin position="9"/>
        <end position="21"/>
    </location>
</feature>
<dbReference type="Proteomes" id="UP000829196">
    <property type="component" value="Unassembled WGS sequence"/>
</dbReference>
<feature type="region of interest" description="Disordered" evidence="1">
    <location>
        <begin position="1"/>
        <end position="94"/>
    </location>
</feature>